<dbReference type="EMBL" id="BCSZ01000059">
    <property type="protein sequence ID" value="GAT05458.1"/>
    <property type="molecule type" value="Genomic_DNA"/>
</dbReference>
<protein>
    <submittedName>
        <fullName evidence="1">Uncharacterized protein</fullName>
    </submittedName>
</protein>
<evidence type="ECO:0000313" key="2">
    <source>
        <dbReference type="Proteomes" id="UP000069705"/>
    </source>
</evidence>
<comment type="caution">
    <text evidence="1">The sequence shown here is derived from an EMBL/GenBank/DDBJ whole genome shotgun (WGS) entry which is preliminary data.</text>
</comment>
<accession>A0A100WW39</accession>
<dbReference type="Proteomes" id="UP000069705">
    <property type="component" value="Unassembled WGS sequence"/>
</dbReference>
<reference evidence="1 2" key="1">
    <citation type="journal article" date="2016" name="Genome Announc.">
        <title>Draft Genome Sequences of Five Rapidly Growing Mycobacterium Species, M. thermoresistibile, M. fortuitum subsp. acetamidolyticum, M. canariasense, M. brisbanense, and M. novocastrense.</title>
        <authorList>
            <person name="Katahira K."/>
            <person name="Ogura Y."/>
            <person name="Gotoh Y."/>
            <person name="Hayashi T."/>
        </authorList>
    </citation>
    <scope>NUCLEOTIDE SEQUENCE [LARGE SCALE GENOMIC DNA]</scope>
    <source>
        <strain evidence="1 2">JCM6368</strain>
    </source>
</reference>
<dbReference type="AlphaFoldDB" id="A0A100WW39"/>
<evidence type="ECO:0000313" key="1">
    <source>
        <dbReference type="EMBL" id="GAT05458.1"/>
    </source>
</evidence>
<gene>
    <name evidence="1" type="ORF">RMCFA_5569</name>
</gene>
<name>A0A100WW39_MYCFO</name>
<reference evidence="2" key="2">
    <citation type="submission" date="2016-02" db="EMBL/GenBank/DDBJ databases">
        <title>Draft genome sequence of five rapidly growing Mycobacterium species.</title>
        <authorList>
            <person name="Katahira K."/>
            <person name="Gotou Y."/>
            <person name="Iida K."/>
            <person name="Ogura Y."/>
            <person name="Hayashi T."/>
        </authorList>
    </citation>
    <scope>NUCLEOTIDE SEQUENCE [LARGE SCALE GENOMIC DNA]</scope>
    <source>
        <strain evidence="2">JCM6368</strain>
    </source>
</reference>
<organism evidence="1 2">
    <name type="scientific">Mycolicibacterium fortuitum subsp. acetamidolyticum</name>
    <dbReference type="NCBI Taxonomy" id="144550"/>
    <lineage>
        <taxon>Bacteria</taxon>
        <taxon>Bacillati</taxon>
        <taxon>Actinomycetota</taxon>
        <taxon>Actinomycetes</taxon>
        <taxon>Mycobacteriales</taxon>
        <taxon>Mycobacteriaceae</taxon>
        <taxon>Mycolicibacterium</taxon>
    </lineage>
</organism>
<proteinExistence type="predicted"/>
<sequence length="112" mass="11971">MREIADDAGLISALAAMIREVDGSHSLGAAALAEALVERGVTFEDPKARVYAPATVRSDGTVEPVTNPFGTRAEAEQELAGLLGDDYYRDRRPFIATAIAPAWRAVDLVDVE</sequence>